<evidence type="ECO:0000256" key="1">
    <source>
        <dbReference type="SAM" id="MobiDB-lite"/>
    </source>
</evidence>
<sequence length="834" mass="88422">MPDQLKTKVVLAHCEDTWWCIIYGNDSKPIWKTAKGCDTAELALRKMLVSSSDLLFDKFHKDGFVLDGQVDGSSGKTKVFKTHISKQRWEARNVAVTFPDQLPTASSDCCKTRSCPRSKYNTMSSQDTSDIEGMRAQISANLKFLLGSTTFEILTTFSDESYHAIVLDAGHDTAALLNHADYSYSSATKALQALLERTSFMVLQKLREDGIENVTPKKLVSKAFGALPETSAKERGAFSYIPSSGAPADPFGAVPKADPFGSNLTGDSAFGDRCAPHSHAQVRKHPGLNNTVTVNLNGLTVSDTRAFGQGLFGSSQTDPKPRGPFSGFSNEAKSHVNVAFGDEPYVPAARGNNGLFNPPTQSNSGAFGSSVEGNGGIFEASNQSKGGLFDPSAPRDGGMYGSAAPKEGGMFGSSSQNNNDVFGSSAQGNTSESLESTNTPFGRPLFYGQPKPTFRTFADYTPGRLFGGQSHSTPATDPFLSSTPPTAFGDSRVPYGSYRYNPATGTAKVSDRSVPDIAVTGSSPKDAAYGETSKTKPFGEEINKRARLSENESPFLSNYETGENNENKGKATDSSTPSTATTSTAKPAESPFAQFDLEEHKLQQPPPLRAPLFGQTPPTGEASASAQLSLPTVSAFARRIPLGAFPPAASFAPASAFLSVQPSSLTAPFAALNMQASTLASSPGSLFDSPPVASTTPAGPAAAAAAAPHSTPSIHSQNSTYMFDSLTPGARFAPPLPTANEPELELELSGEPEETELFGAEAFLERQAPKGEDEEVPGAKAFAERHQQKKGGDEKPAGEGLFGTTAFLERQARKGQDEKVFGEQAFAQRQESRG</sequence>
<feature type="compositionally biased region" description="Basic and acidic residues" evidence="1">
    <location>
        <begin position="782"/>
        <end position="797"/>
    </location>
</feature>
<dbReference type="RefSeq" id="XP_013424136.1">
    <property type="nucleotide sequence ID" value="XM_013568682.1"/>
</dbReference>
<keyword evidence="3" id="KW-1185">Reference proteome</keyword>
<evidence type="ECO:0000313" key="2">
    <source>
        <dbReference type="EMBL" id="KEQ69941.1"/>
    </source>
</evidence>
<protein>
    <submittedName>
        <fullName evidence="2">Uncharacterized protein</fullName>
    </submittedName>
</protein>
<feature type="compositionally biased region" description="Polar residues" evidence="1">
    <location>
        <begin position="551"/>
        <end position="564"/>
    </location>
</feature>
<feature type="compositionally biased region" description="Basic and acidic residues" evidence="1">
    <location>
        <begin position="533"/>
        <end position="550"/>
    </location>
</feature>
<feature type="region of interest" description="Disordered" evidence="1">
    <location>
        <begin position="680"/>
        <end position="746"/>
    </location>
</feature>
<organism evidence="2 3">
    <name type="scientific">Aureobasidium namibiae CBS 147.97</name>
    <dbReference type="NCBI Taxonomy" id="1043004"/>
    <lineage>
        <taxon>Eukaryota</taxon>
        <taxon>Fungi</taxon>
        <taxon>Dikarya</taxon>
        <taxon>Ascomycota</taxon>
        <taxon>Pezizomycotina</taxon>
        <taxon>Dothideomycetes</taxon>
        <taxon>Dothideomycetidae</taxon>
        <taxon>Dothideales</taxon>
        <taxon>Saccotheciaceae</taxon>
        <taxon>Aureobasidium</taxon>
    </lineage>
</organism>
<feature type="region of interest" description="Disordered" evidence="1">
    <location>
        <begin position="518"/>
        <end position="586"/>
    </location>
</feature>
<reference evidence="2 3" key="1">
    <citation type="journal article" date="2014" name="BMC Genomics">
        <title>Genome sequencing of four Aureobasidium pullulans varieties: biotechnological potential, stress tolerance, and description of new species.</title>
        <authorList>
            <person name="Gostin Ar C."/>
            <person name="Ohm R.A."/>
            <person name="Kogej T."/>
            <person name="Sonjak S."/>
            <person name="Turk M."/>
            <person name="Zajc J."/>
            <person name="Zalar P."/>
            <person name="Grube M."/>
            <person name="Sun H."/>
            <person name="Han J."/>
            <person name="Sharma A."/>
            <person name="Chiniquy J."/>
            <person name="Ngan C.Y."/>
            <person name="Lipzen A."/>
            <person name="Barry K."/>
            <person name="Grigoriev I.V."/>
            <person name="Gunde-Cimerman N."/>
        </authorList>
    </citation>
    <scope>NUCLEOTIDE SEQUENCE [LARGE SCALE GENOMIC DNA]</scope>
    <source>
        <strain evidence="2 3">CBS 147.97</strain>
    </source>
</reference>
<accession>A0A074X5S6</accession>
<feature type="region of interest" description="Disordered" evidence="1">
    <location>
        <begin position="605"/>
        <end position="624"/>
    </location>
</feature>
<dbReference type="STRING" id="1043004.A0A074X5S6"/>
<feature type="compositionally biased region" description="Low complexity" evidence="1">
    <location>
        <begin position="572"/>
        <end position="586"/>
    </location>
</feature>
<dbReference type="OrthoDB" id="3818914at2759"/>
<feature type="compositionally biased region" description="Basic and acidic residues" evidence="1">
    <location>
        <begin position="812"/>
        <end position="821"/>
    </location>
</feature>
<gene>
    <name evidence="2" type="ORF">M436DRAFT_66792</name>
</gene>
<dbReference type="GeneID" id="25414113"/>
<dbReference type="EMBL" id="KL584719">
    <property type="protein sequence ID" value="KEQ69941.1"/>
    <property type="molecule type" value="Genomic_DNA"/>
</dbReference>
<dbReference type="HOGENOM" id="CLU_340386_0_0_1"/>
<proteinExistence type="predicted"/>
<feature type="region of interest" description="Disordered" evidence="1">
    <location>
        <begin position="766"/>
        <end position="800"/>
    </location>
</feature>
<feature type="compositionally biased region" description="Polar residues" evidence="1">
    <location>
        <begin position="354"/>
        <end position="367"/>
    </location>
</feature>
<feature type="compositionally biased region" description="Polar residues" evidence="1">
    <location>
        <begin position="412"/>
        <end position="440"/>
    </location>
</feature>
<feature type="compositionally biased region" description="Low complexity" evidence="1">
    <location>
        <begin position="689"/>
        <end position="713"/>
    </location>
</feature>
<feature type="region of interest" description="Disordered" evidence="1">
    <location>
        <begin position="350"/>
        <end position="445"/>
    </location>
</feature>
<evidence type="ECO:0000313" key="3">
    <source>
        <dbReference type="Proteomes" id="UP000027730"/>
    </source>
</evidence>
<name>A0A074X5S6_9PEZI</name>
<dbReference type="AlphaFoldDB" id="A0A074X5S6"/>
<feature type="region of interest" description="Disordered" evidence="1">
    <location>
        <begin position="812"/>
        <end position="834"/>
    </location>
</feature>
<dbReference type="Proteomes" id="UP000027730">
    <property type="component" value="Unassembled WGS sequence"/>
</dbReference>